<reference evidence="4" key="1">
    <citation type="submission" date="2019-12" db="EMBL/GenBank/DDBJ databases">
        <authorList>
            <person name="Cremers G."/>
        </authorList>
    </citation>
    <scope>NUCLEOTIDE SEQUENCE</scope>
    <source>
        <strain evidence="4">Mbul2</strain>
    </source>
</reference>
<name>A0A679JWW8_9HYPH</name>
<keyword evidence="4" id="KW-0548">Nucleotidyltransferase</keyword>
<organism evidence="4">
    <name type="scientific">Methylobacterium bullatum</name>
    <dbReference type="NCBI Taxonomy" id="570505"/>
    <lineage>
        <taxon>Bacteria</taxon>
        <taxon>Pseudomonadati</taxon>
        <taxon>Pseudomonadota</taxon>
        <taxon>Alphaproteobacteria</taxon>
        <taxon>Hyphomicrobiales</taxon>
        <taxon>Methylobacteriaceae</taxon>
        <taxon>Methylobacterium</taxon>
    </lineage>
</organism>
<dbReference type="PANTHER" id="PTHR30231">
    <property type="entry name" value="DNA POLYMERASE III SUBUNIT EPSILON"/>
    <property type="match status" value="1"/>
</dbReference>
<proteinExistence type="predicted"/>
<dbReference type="GO" id="GO:0045004">
    <property type="term" value="P:DNA replication proofreading"/>
    <property type="evidence" value="ECO:0007669"/>
    <property type="project" value="TreeGrafter"/>
</dbReference>
<dbReference type="SMART" id="SM00479">
    <property type="entry name" value="EXOIII"/>
    <property type="match status" value="1"/>
</dbReference>
<dbReference type="AlphaFoldDB" id="A0A679JWW8"/>
<keyword evidence="4" id="KW-0808">Transferase</keyword>
<dbReference type="EMBL" id="LR743511">
    <property type="protein sequence ID" value="CAA2145119.1"/>
    <property type="molecule type" value="Genomic_DNA"/>
</dbReference>
<dbReference type="GO" id="GO:0005829">
    <property type="term" value="C:cytosol"/>
    <property type="evidence" value="ECO:0007669"/>
    <property type="project" value="TreeGrafter"/>
</dbReference>
<dbReference type="CDD" id="cd06127">
    <property type="entry name" value="DEDDh"/>
    <property type="match status" value="1"/>
</dbReference>
<gene>
    <name evidence="4" type="primary">polC_4</name>
    <name evidence="4" type="ORF">MBLL_04241</name>
</gene>
<feature type="domain" description="Exonuclease" evidence="3">
    <location>
        <begin position="42"/>
        <end position="207"/>
    </location>
</feature>
<dbReference type="Gene3D" id="3.30.420.10">
    <property type="entry name" value="Ribonuclease H-like superfamily/Ribonuclease H"/>
    <property type="match status" value="1"/>
</dbReference>
<dbReference type="GO" id="GO:0003887">
    <property type="term" value="F:DNA-directed DNA polymerase activity"/>
    <property type="evidence" value="ECO:0007669"/>
    <property type="project" value="UniProtKB-EC"/>
</dbReference>
<evidence type="ECO:0000256" key="2">
    <source>
        <dbReference type="ARBA" id="ARBA00026073"/>
    </source>
</evidence>
<evidence type="ECO:0000313" key="4">
    <source>
        <dbReference type="EMBL" id="CAA2145119.1"/>
    </source>
</evidence>
<dbReference type="InterPro" id="IPR012337">
    <property type="entry name" value="RNaseH-like_sf"/>
</dbReference>
<comment type="subunit">
    <text evidence="2">DNA polymerase III contains a core (composed of alpha, epsilon and theta chains) that associates with a tau subunit. This core dimerizes to form the POLIII' complex. PolIII' associates with the gamma complex (composed of gamma, delta, delta', psi and chi chains) and with the beta chain to form the complete DNA polymerase III complex.</text>
</comment>
<dbReference type="PANTHER" id="PTHR30231:SF37">
    <property type="entry name" value="EXODEOXYRIBONUCLEASE 10"/>
    <property type="match status" value="1"/>
</dbReference>
<dbReference type="RefSeq" id="WP_339163536.1">
    <property type="nucleotide sequence ID" value="NZ_LR743511.1"/>
</dbReference>
<evidence type="ECO:0000259" key="3">
    <source>
        <dbReference type="SMART" id="SM00479"/>
    </source>
</evidence>
<dbReference type="EC" id="2.7.7.7" evidence="4"/>
<dbReference type="GO" id="GO:0008408">
    <property type="term" value="F:3'-5' exonuclease activity"/>
    <property type="evidence" value="ECO:0007669"/>
    <property type="project" value="TreeGrafter"/>
</dbReference>
<dbReference type="FunFam" id="3.30.420.10:FF:000045">
    <property type="entry name" value="3'-5' exonuclease DinG"/>
    <property type="match status" value="1"/>
</dbReference>
<dbReference type="NCBIfam" id="NF006615">
    <property type="entry name" value="PRK09182.1"/>
    <property type="match status" value="1"/>
</dbReference>
<dbReference type="Pfam" id="PF00929">
    <property type="entry name" value="RNase_T"/>
    <property type="match status" value="1"/>
</dbReference>
<protein>
    <submittedName>
        <fullName evidence="4">DNA polymerase III PolC-type</fullName>
        <ecNumber evidence="4">2.7.7.7</ecNumber>
    </submittedName>
</protein>
<dbReference type="SUPFAM" id="SSF53098">
    <property type="entry name" value="Ribonuclease H-like"/>
    <property type="match status" value="1"/>
</dbReference>
<dbReference type="GO" id="GO:0003676">
    <property type="term" value="F:nucleic acid binding"/>
    <property type="evidence" value="ECO:0007669"/>
    <property type="project" value="InterPro"/>
</dbReference>
<accession>A0A679JWW8</accession>
<comment type="function">
    <text evidence="1">DNA polymerase III is a complex, multichain enzyme responsible for most of the replicative synthesis in bacteria. The epsilon subunit contain the editing function and is a proofreading 3'-5' exonuclease.</text>
</comment>
<evidence type="ECO:0000256" key="1">
    <source>
        <dbReference type="ARBA" id="ARBA00025483"/>
    </source>
</evidence>
<dbReference type="InterPro" id="IPR036397">
    <property type="entry name" value="RNaseH_sf"/>
</dbReference>
<sequence length="297" mass="33705">MSAFIDLDFCASALEHSDHFRVLRRLIPKQIYGSHDDAEVRRGLIVDVETTGLDPASSEVIELGMVPFTYTDDGRILSADPPFSSFQDSFGPITPEITRLTGITRAMVSGCMIDLDAVKRIVEPVDLVIAHNAAFDRQFAEDLCADFSKKRWACSLADVPWRDEGFAGGKLSYIAHDFGLFFDAHRAAEDCQATLEILSRPLPRSGLTGFTHLLRRSETPVFRVWASNAPYERKAQLKARQYRWSDGSSGQRRSWYRDLPEEEVGLEFEFLRRQIYEYDADIYVTPISAFDRFSARV</sequence>
<dbReference type="InterPro" id="IPR013520">
    <property type="entry name" value="Ribonucl_H"/>
</dbReference>